<protein>
    <recommendedName>
        <fullName evidence="3">tRNA threonylcarbamoyladenosine biosynthesis protein TsaE</fullName>
    </recommendedName>
    <alternativeName>
        <fullName evidence="10">t(6)A37 threonylcarbamoyladenosine biosynthesis protein TsaE</fullName>
    </alternativeName>
</protein>
<dbReference type="PANTHER" id="PTHR33540:SF2">
    <property type="entry name" value="TRNA THREONYLCARBAMOYLADENOSINE BIOSYNTHESIS PROTEIN TSAE"/>
    <property type="match status" value="1"/>
</dbReference>
<evidence type="ECO:0000313" key="11">
    <source>
        <dbReference type="EMBL" id="PPK48973.1"/>
    </source>
</evidence>
<dbReference type="SUPFAM" id="SSF52540">
    <property type="entry name" value="P-loop containing nucleoside triphosphate hydrolases"/>
    <property type="match status" value="1"/>
</dbReference>
<dbReference type="EMBL" id="PTIS01000003">
    <property type="protein sequence ID" value="PPK48973.1"/>
    <property type="molecule type" value="Genomic_DNA"/>
</dbReference>
<evidence type="ECO:0000256" key="4">
    <source>
        <dbReference type="ARBA" id="ARBA00022490"/>
    </source>
</evidence>
<dbReference type="Gene3D" id="3.40.50.300">
    <property type="entry name" value="P-loop containing nucleotide triphosphate hydrolases"/>
    <property type="match status" value="1"/>
</dbReference>
<evidence type="ECO:0000256" key="6">
    <source>
        <dbReference type="ARBA" id="ARBA00022723"/>
    </source>
</evidence>
<dbReference type="InterPro" id="IPR003442">
    <property type="entry name" value="T6A_TsaE"/>
</dbReference>
<comment type="similarity">
    <text evidence="2">Belongs to the TsaE family.</text>
</comment>
<evidence type="ECO:0000256" key="5">
    <source>
        <dbReference type="ARBA" id="ARBA00022694"/>
    </source>
</evidence>
<gene>
    <name evidence="11" type="ORF">BD821_103100</name>
</gene>
<keyword evidence="4" id="KW-0963">Cytoplasm</keyword>
<dbReference type="GO" id="GO:0005524">
    <property type="term" value="F:ATP binding"/>
    <property type="evidence" value="ECO:0007669"/>
    <property type="project" value="UniProtKB-KW"/>
</dbReference>
<keyword evidence="9" id="KW-0460">Magnesium</keyword>
<evidence type="ECO:0000256" key="1">
    <source>
        <dbReference type="ARBA" id="ARBA00004496"/>
    </source>
</evidence>
<name>A0A2S6FZT1_9CLOT</name>
<dbReference type="NCBIfam" id="TIGR00150">
    <property type="entry name" value="T6A_YjeE"/>
    <property type="match status" value="1"/>
</dbReference>
<sequence>MNFIVNNVEETLNIGEQIGNLCSAGDIICVVGDLGVGKTHLSKGIAKGLGIKDHITSPTFTIVNEYDSGRLKLYHFDVYRVNDPDEIYELGFDEYIFDNAVSVIEWADYIKALIPKEHLRIVLSKLNDLGEDVRNIEIISNGDRYNYIKEIKI</sequence>
<evidence type="ECO:0000256" key="3">
    <source>
        <dbReference type="ARBA" id="ARBA00019010"/>
    </source>
</evidence>
<accession>A0A2S6FZT1</accession>
<evidence type="ECO:0000256" key="2">
    <source>
        <dbReference type="ARBA" id="ARBA00007599"/>
    </source>
</evidence>
<dbReference type="AlphaFoldDB" id="A0A2S6FZT1"/>
<dbReference type="RefSeq" id="WP_104409389.1">
    <property type="nucleotide sequence ID" value="NZ_PTIS01000003.1"/>
</dbReference>
<dbReference type="PANTHER" id="PTHR33540">
    <property type="entry name" value="TRNA THREONYLCARBAMOYLADENOSINE BIOSYNTHESIS PROTEIN TSAE"/>
    <property type="match status" value="1"/>
</dbReference>
<keyword evidence="5" id="KW-0819">tRNA processing</keyword>
<dbReference type="InterPro" id="IPR027417">
    <property type="entry name" value="P-loop_NTPase"/>
</dbReference>
<dbReference type="STRING" id="37659.GCA_000703125_02028"/>
<dbReference type="GO" id="GO:0005737">
    <property type="term" value="C:cytoplasm"/>
    <property type="evidence" value="ECO:0007669"/>
    <property type="project" value="UniProtKB-SubCell"/>
</dbReference>
<evidence type="ECO:0000256" key="10">
    <source>
        <dbReference type="ARBA" id="ARBA00032441"/>
    </source>
</evidence>
<evidence type="ECO:0000256" key="8">
    <source>
        <dbReference type="ARBA" id="ARBA00022840"/>
    </source>
</evidence>
<evidence type="ECO:0000256" key="9">
    <source>
        <dbReference type="ARBA" id="ARBA00022842"/>
    </source>
</evidence>
<dbReference type="Pfam" id="PF02367">
    <property type="entry name" value="TsaE"/>
    <property type="match status" value="1"/>
</dbReference>
<keyword evidence="8" id="KW-0067">ATP-binding</keyword>
<comment type="subcellular location">
    <subcellularLocation>
        <location evidence="1">Cytoplasm</location>
    </subcellularLocation>
</comment>
<proteinExistence type="inferred from homology"/>
<evidence type="ECO:0000256" key="7">
    <source>
        <dbReference type="ARBA" id="ARBA00022741"/>
    </source>
</evidence>
<dbReference type="Proteomes" id="UP000239863">
    <property type="component" value="Unassembled WGS sequence"/>
</dbReference>
<reference evidence="11 12" key="1">
    <citation type="submission" date="2018-02" db="EMBL/GenBank/DDBJ databases">
        <title>Genomic Encyclopedia of Archaeal and Bacterial Type Strains, Phase II (KMG-II): from individual species to whole genera.</title>
        <authorList>
            <person name="Goeker M."/>
        </authorList>
    </citation>
    <scope>NUCLEOTIDE SEQUENCE [LARGE SCALE GENOMIC DNA]</scope>
    <source>
        <strain evidence="11 12">DSM 15099</strain>
    </source>
</reference>
<evidence type="ECO:0000313" key="12">
    <source>
        <dbReference type="Proteomes" id="UP000239863"/>
    </source>
</evidence>
<comment type="caution">
    <text evidence="11">The sequence shown here is derived from an EMBL/GenBank/DDBJ whole genome shotgun (WGS) entry which is preliminary data.</text>
</comment>
<keyword evidence="6" id="KW-0479">Metal-binding</keyword>
<dbReference type="GO" id="GO:0046872">
    <property type="term" value="F:metal ion binding"/>
    <property type="evidence" value="ECO:0007669"/>
    <property type="project" value="UniProtKB-KW"/>
</dbReference>
<keyword evidence="7" id="KW-0547">Nucleotide-binding</keyword>
<dbReference type="OrthoDB" id="9815896at2"/>
<organism evidence="11 12">
    <name type="scientific">Clostridium algidicarnis DSM 15099</name>
    <dbReference type="NCBI Taxonomy" id="1121295"/>
    <lineage>
        <taxon>Bacteria</taxon>
        <taxon>Bacillati</taxon>
        <taxon>Bacillota</taxon>
        <taxon>Clostridia</taxon>
        <taxon>Eubacteriales</taxon>
        <taxon>Clostridiaceae</taxon>
        <taxon>Clostridium</taxon>
    </lineage>
</organism>
<dbReference type="GO" id="GO:0002949">
    <property type="term" value="P:tRNA threonylcarbamoyladenosine modification"/>
    <property type="evidence" value="ECO:0007669"/>
    <property type="project" value="InterPro"/>
</dbReference>